<protein>
    <submittedName>
        <fullName evidence="2">Uncharacterized protein</fullName>
    </submittedName>
</protein>
<evidence type="ECO:0000313" key="3">
    <source>
        <dbReference type="Proteomes" id="UP000006222"/>
    </source>
</evidence>
<reference evidence="2 3" key="1">
    <citation type="journal article" date="2013" name="Mar. Genomics">
        <title>Expression of sulfatases in Rhodopirellula baltica and the diversity of sulfatases in the genus Rhodopirellula.</title>
        <authorList>
            <person name="Wegner C.E."/>
            <person name="Richter-Heitmann T."/>
            <person name="Klindworth A."/>
            <person name="Klockow C."/>
            <person name="Richter M."/>
            <person name="Achstetter T."/>
            <person name="Glockner F.O."/>
            <person name="Harder J."/>
        </authorList>
    </citation>
    <scope>NUCLEOTIDE SEQUENCE [LARGE SCALE GENOMIC DNA]</scope>
    <source>
        <strain evidence="2 3">WH47</strain>
    </source>
</reference>
<dbReference type="EMBL" id="AFAR01000184">
    <property type="protein sequence ID" value="EGF26501.1"/>
    <property type="molecule type" value="Genomic_DNA"/>
</dbReference>
<proteinExistence type="predicted"/>
<organism evidence="2 3">
    <name type="scientific">Rhodopirellula baltica WH47</name>
    <dbReference type="NCBI Taxonomy" id="991778"/>
    <lineage>
        <taxon>Bacteria</taxon>
        <taxon>Pseudomonadati</taxon>
        <taxon>Planctomycetota</taxon>
        <taxon>Planctomycetia</taxon>
        <taxon>Pirellulales</taxon>
        <taxon>Pirellulaceae</taxon>
        <taxon>Rhodopirellula</taxon>
    </lineage>
</organism>
<feature type="region of interest" description="Disordered" evidence="1">
    <location>
        <begin position="34"/>
        <end position="56"/>
    </location>
</feature>
<dbReference type="AlphaFoldDB" id="F2AV09"/>
<feature type="compositionally biased region" description="Basic and acidic residues" evidence="1">
    <location>
        <begin position="35"/>
        <end position="45"/>
    </location>
</feature>
<accession>F2AV09</accession>
<dbReference type="PATRIC" id="fig|991778.3.peg.3782"/>
<comment type="caution">
    <text evidence="2">The sequence shown here is derived from an EMBL/GenBank/DDBJ whole genome shotgun (WGS) entry which is preliminary data.</text>
</comment>
<evidence type="ECO:0000313" key="2">
    <source>
        <dbReference type="EMBL" id="EGF26501.1"/>
    </source>
</evidence>
<evidence type="ECO:0000256" key="1">
    <source>
        <dbReference type="SAM" id="MobiDB-lite"/>
    </source>
</evidence>
<dbReference type="Proteomes" id="UP000006222">
    <property type="component" value="Unassembled WGS sequence"/>
</dbReference>
<name>F2AV09_RHOBT</name>
<sequence length="56" mass="6562">MLDNQWFIAQTLNTGRTTPPGLSIPIAQLNKRHLRASEDRRETFDRPGPLRYLNRE</sequence>
<gene>
    <name evidence="2" type="ORF">RBWH47_03589</name>
</gene>